<dbReference type="Pfam" id="PF08535">
    <property type="entry name" value="KorB"/>
    <property type="match status" value="1"/>
</dbReference>
<dbReference type="InterPro" id="IPR050336">
    <property type="entry name" value="Chromosome_partition/occlusion"/>
</dbReference>
<reference evidence="4" key="1">
    <citation type="submission" date="2017-10" db="EMBL/GenBank/DDBJ databases">
        <title>Complete genome sequence of Moraxella osloensis NP7 isolated from human skin.</title>
        <authorList>
            <person name="Lee K."/>
            <person name="Lim J.Y."/>
            <person name="Hwang I."/>
        </authorList>
    </citation>
    <scope>NUCLEOTIDE SEQUENCE [LARGE SCALE GENOMIC DNA]</scope>
    <source>
        <strain evidence="4">NP7</strain>
        <plasmid evidence="4">pnp7-1</plasmid>
    </source>
</reference>
<dbReference type="AlphaFoldDB" id="A0A2D2LWZ4"/>
<evidence type="ECO:0000313" key="4">
    <source>
        <dbReference type="Proteomes" id="UP000229340"/>
    </source>
</evidence>
<comment type="similarity">
    <text evidence="1">Belongs to the ParB family.</text>
</comment>
<dbReference type="PANTHER" id="PTHR33375">
    <property type="entry name" value="CHROMOSOME-PARTITIONING PROTEIN PARB-RELATED"/>
    <property type="match status" value="1"/>
</dbReference>
<dbReference type="Gene3D" id="1.10.10.730">
    <property type="entry name" value="KorB DNA-binding domain"/>
    <property type="match status" value="1"/>
</dbReference>
<geneLocation type="plasmid" evidence="4">
    <name>pnp7-1</name>
</geneLocation>
<dbReference type="GO" id="GO:0007059">
    <property type="term" value="P:chromosome segregation"/>
    <property type="evidence" value="ECO:0007669"/>
    <property type="project" value="TreeGrafter"/>
</dbReference>
<dbReference type="CDD" id="cd16398">
    <property type="entry name" value="KorB_N_like"/>
    <property type="match status" value="1"/>
</dbReference>
<dbReference type="SMART" id="SM00470">
    <property type="entry name" value="ParB"/>
    <property type="match status" value="1"/>
</dbReference>
<dbReference type="InterPro" id="IPR042075">
    <property type="entry name" value="KorB_DNA-db"/>
</dbReference>
<dbReference type="Gene3D" id="3.90.1530.30">
    <property type="match status" value="1"/>
</dbReference>
<dbReference type="Proteomes" id="UP000229340">
    <property type="component" value="Plasmid pNP7-1"/>
</dbReference>
<dbReference type="NCBIfam" id="TIGR00180">
    <property type="entry name" value="parB_part"/>
    <property type="match status" value="1"/>
</dbReference>
<dbReference type="Pfam" id="PF02195">
    <property type="entry name" value="ParB_N"/>
    <property type="match status" value="1"/>
</dbReference>
<dbReference type="SUPFAM" id="SSF109709">
    <property type="entry name" value="KorB DNA-binding domain-like"/>
    <property type="match status" value="1"/>
</dbReference>
<dbReference type="InterPro" id="IPR036086">
    <property type="entry name" value="ParB/Sulfiredoxin_sf"/>
</dbReference>
<feature type="domain" description="ParB-like N-terminal" evidence="2">
    <location>
        <begin position="29"/>
        <end position="118"/>
    </location>
</feature>
<dbReference type="EMBL" id="CP024444">
    <property type="protein sequence ID" value="ATR79549.1"/>
    <property type="molecule type" value="Genomic_DNA"/>
</dbReference>
<keyword evidence="3" id="KW-0614">Plasmid</keyword>
<dbReference type="InterPro" id="IPR013741">
    <property type="entry name" value="KorB_domain"/>
</dbReference>
<dbReference type="InterPro" id="IPR004437">
    <property type="entry name" value="ParB/RepB/Spo0J"/>
</dbReference>
<name>A0A2D2LWZ4_FAUOS</name>
<dbReference type="RefSeq" id="WP_100270922.1">
    <property type="nucleotide sequence ID" value="NZ_CP024444.1"/>
</dbReference>
<accession>A0A2D2LWZ4</accession>
<dbReference type="PANTHER" id="PTHR33375:SF1">
    <property type="entry name" value="CHROMOSOME-PARTITIONING PROTEIN PARB-RELATED"/>
    <property type="match status" value="1"/>
</dbReference>
<dbReference type="GO" id="GO:0003677">
    <property type="term" value="F:DNA binding"/>
    <property type="evidence" value="ECO:0007669"/>
    <property type="project" value="InterPro"/>
</dbReference>
<dbReference type="InterPro" id="IPR003115">
    <property type="entry name" value="ParB_N"/>
</dbReference>
<protein>
    <recommendedName>
        <fullName evidence="2">ParB-like N-terminal domain-containing protein</fullName>
    </recommendedName>
</protein>
<dbReference type="Gene3D" id="6.10.250.140">
    <property type="match status" value="1"/>
</dbReference>
<proteinExistence type="inferred from homology"/>
<sequence>MALSNKLKDKLKSSSYGGLISNDQPTLVGEVSISKIHEDEHNARTEFDTESLEGLSESIKQNGVLDPISLRPHDTLPGEYIINCGHRRFRASKMAGLTKIPAFLDSKMDDYGRFIDNIQREDLSLIDVANQLKRFVDEGAKNREIAQKIGKSETWVSRYLSLLELPKDIIDAVKQGKIKSAEAALSLANLSKDRPAEVHKFIQQNEGEISQGKVRKFQKEMKSPDTKPSNDDQTAEVEITVSDDASDDIDTTVSGDVEIAGSDDVETTVSDENDQKAQVQDQDGFTLKAPKMSIAEFLEREKNKQASQANIPKKNNTDYLVELFDAISLTDEQARVLKSKLELPQFGDEFDSLRNFINSKQG</sequence>
<dbReference type="SUPFAM" id="SSF110849">
    <property type="entry name" value="ParB/Sulfiredoxin"/>
    <property type="match status" value="1"/>
</dbReference>
<evidence type="ECO:0000313" key="3">
    <source>
        <dbReference type="EMBL" id="ATR79549.1"/>
    </source>
</evidence>
<evidence type="ECO:0000256" key="1">
    <source>
        <dbReference type="ARBA" id="ARBA00006295"/>
    </source>
</evidence>
<gene>
    <name evidence="3" type="ORF">NP7_09260</name>
</gene>
<organism evidence="3 4">
    <name type="scientific">Faucicola osloensis</name>
    <name type="common">Moraxella osloensis</name>
    <dbReference type="NCBI Taxonomy" id="34062"/>
    <lineage>
        <taxon>Bacteria</taxon>
        <taxon>Pseudomonadati</taxon>
        <taxon>Pseudomonadota</taxon>
        <taxon>Gammaproteobacteria</taxon>
        <taxon>Moraxellales</taxon>
        <taxon>Moraxellaceae</taxon>
        <taxon>Faucicola</taxon>
    </lineage>
</organism>
<dbReference type="GO" id="GO:0005694">
    <property type="term" value="C:chromosome"/>
    <property type="evidence" value="ECO:0007669"/>
    <property type="project" value="TreeGrafter"/>
</dbReference>
<evidence type="ECO:0000259" key="2">
    <source>
        <dbReference type="SMART" id="SM00470"/>
    </source>
</evidence>